<evidence type="ECO:0000313" key="2">
    <source>
        <dbReference type="EMBL" id="KAF9455001.1"/>
    </source>
</evidence>
<gene>
    <name evidence="2" type="ORF">P691DRAFT_9274</name>
</gene>
<name>A0A9P6C7D3_9AGAR</name>
<protein>
    <submittedName>
        <fullName evidence="2">Uncharacterized protein</fullName>
    </submittedName>
</protein>
<accession>A0A9P6C7D3</accession>
<proteinExistence type="predicted"/>
<feature type="compositionally biased region" description="Basic and acidic residues" evidence="1">
    <location>
        <begin position="56"/>
        <end position="76"/>
    </location>
</feature>
<organism evidence="2 3">
    <name type="scientific">Macrolepiota fuliginosa MF-IS2</name>
    <dbReference type="NCBI Taxonomy" id="1400762"/>
    <lineage>
        <taxon>Eukaryota</taxon>
        <taxon>Fungi</taxon>
        <taxon>Dikarya</taxon>
        <taxon>Basidiomycota</taxon>
        <taxon>Agaricomycotina</taxon>
        <taxon>Agaricomycetes</taxon>
        <taxon>Agaricomycetidae</taxon>
        <taxon>Agaricales</taxon>
        <taxon>Agaricineae</taxon>
        <taxon>Agaricaceae</taxon>
        <taxon>Macrolepiota</taxon>
    </lineage>
</organism>
<dbReference type="EMBL" id="MU151051">
    <property type="protein sequence ID" value="KAF9455001.1"/>
    <property type="molecule type" value="Genomic_DNA"/>
</dbReference>
<comment type="caution">
    <text evidence="2">The sequence shown here is derived from an EMBL/GenBank/DDBJ whole genome shotgun (WGS) entry which is preliminary data.</text>
</comment>
<dbReference type="AlphaFoldDB" id="A0A9P6C7D3"/>
<dbReference type="Proteomes" id="UP000807342">
    <property type="component" value="Unassembled WGS sequence"/>
</dbReference>
<keyword evidence="3" id="KW-1185">Reference proteome</keyword>
<evidence type="ECO:0000256" key="1">
    <source>
        <dbReference type="SAM" id="MobiDB-lite"/>
    </source>
</evidence>
<dbReference type="OrthoDB" id="432234at2759"/>
<sequence length="76" mass="8857">MMLTQVFRQKDQTFANMLNEMRYGKMQESTVKIFQSLARNVTYNDGIEPSELYPTRNEHKTGRGLITKDKKLLTNG</sequence>
<evidence type="ECO:0000313" key="3">
    <source>
        <dbReference type="Proteomes" id="UP000807342"/>
    </source>
</evidence>
<reference evidence="2" key="1">
    <citation type="submission" date="2020-11" db="EMBL/GenBank/DDBJ databases">
        <authorList>
            <consortium name="DOE Joint Genome Institute"/>
            <person name="Ahrendt S."/>
            <person name="Riley R."/>
            <person name="Andreopoulos W."/>
            <person name="Labutti K."/>
            <person name="Pangilinan J."/>
            <person name="Ruiz-Duenas F.J."/>
            <person name="Barrasa J.M."/>
            <person name="Sanchez-Garcia M."/>
            <person name="Camarero S."/>
            <person name="Miyauchi S."/>
            <person name="Serrano A."/>
            <person name="Linde D."/>
            <person name="Babiker R."/>
            <person name="Drula E."/>
            <person name="Ayuso-Fernandez I."/>
            <person name="Pacheco R."/>
            <person name="Padilla G."/>
            <person name="Ferreira P."/>
            <person name="Barriuso J."/>
            <person name="Kellner H."/>
            <person name="Castanera R."/>
            <person name="Alfaro M."/>
            <person name="Ramirez L."/>
            <person name="Pisabarro A.G."/>
            <person name="Kuo A."/>
            <person name="Tritt A."/>
            <person name="Lipzen A."/>
            <person name="He G."/>
            <person name="Yan M."/>
            <person name="Ng V."/>
            <person name="Cullen D."/>
            <person name="Martin F."/>
            <person name="Rosso M.-N."/>
            <person name="Henrissat B."/>
            <person name="Hibbett D."/>
            <person name="Martinez A.T."/>
            <person name="Grigoriev I.V."/>
        </authorList>
    </citation>
    <scope>NUCLEOTIDE SEQUENCE</scope>
    <source>
        <strain evidence="2">MF-IS2</strain>
    </source>
</reference>
<feature type="region of interest" description="Disordered" evidence="1">
    <location>
        <begin position="52"/>
        <end position="76"/>
    </location>
</feature>